<protein>
    <submittedName>
        <fullName evidence="1">Uncharacterized protein</fullName>
    </submittedName>
</protein>
<dbReference type="Proteomes" id="UP000735302">
    <property type="component" value="Unassembled WGS sequence"/>
</dbReference>
<accession>A0AAV3ZVF4</accession>
<dbReference type="EMBL" id="BLXT01002860">
    <property type="protein sequence ID" value="GFN98541.1"/>
    <property type="molecule type" value="Genomic_DNA"/>
</dbReference>
<sequence length="88" mass="9790">MESEEEMGDVSFAMLVALVESDADDADRSMTTSHCMQAMRYSDEETTQVARSELSLLIRECEYCISSELMGDEQVDPYSSTTPCKASN</sequence>
<dbReference type="AlphaFoldDB" id="A0AAV3ZVF4"/>
<reference evidence="1 2" key="1">
    <citation type="journal article" date="2021" name="Elife">
        <title>Chloroplast acquisition without the gene transfer in kleptoplastic sea slugs, Plakobranchus ocellatus.</title>
        <authorList>
            <person name="Maeda T."/>
            <person name="Takahashi S."/>
            <person name="Yoshida T."/>
            <person name="Shimamura S."/>
            <person name="Takaki Y."/>
            <person name="Nagai Y."/>
            <person name="Toyoda A."/>
            <person name="Suzuki Y."/>
            <person name="Arimoto A."/>
            <person name="Ishii H."/>
            <person name="Satoh N."/>
            <person name="Nishiyama T."/>
            <person name="Hasebe M."/>
            <person name="Maruyama T."/>
            <person name="Minagawa J."/>
            <person name="Obokata J."/>
            <person name="Shigenobu S."/>
        </authorList>
    </citation>
    <scope>NUCLEOTIDE SEQUENCE [LARGE SCALE GENOMIC DNA]</scope>
</reference>
<name>A0AAV3ZVF4_9GAST</name>
<proteinExistence type="predicted"/>
<keyword evidence="2" id="KW-1185">Reference proteome</keyword>
<comment type="caution">
    <text evidence="1">The sequence shown here is derived from an EMBL/GenBank/DDBJ whole genome shotgun (WGS) entry which is preliminary data.</text>
</comment>
<evidence type="ECO:0000313" key="2">
    <source>
        <dbReference type="Proteomes" id="UP000735302"/>
    </source>
</evidence>
<organism evidence="1 2">
    <name type="scientific">Plakobranchus ocellatus</name>
    <dbReference type="NCBI Taxonomy" id="259542"/>
    <lineage>
        <taxon>Eukaryota</taxon>
        <taxon>Metazoa</taxon>
        <taxon>Spiralia</taxon>
        <taxon>Lophotrochozoa</taxon>
        <taxon>Mollusca</taxon>
        <taxon>Gastropoda</taxon>
        <taxon>Heterobranchia</taxon>
        <taxon>Euthyneura</taxon>
        <taxon>Panpulmonata</taxon>
        <taxon>Sacoglossa</taxon>
        <taxon>Placobranchoidea</taxon>
        <taxon>Plakobranchidae</taxon>
        <taxon>Plakobranchus</taxon>
    </lineage>
</organism>
<gene>
    <name evidence="1" type="ORF">PoB_002504700</name>
</gene>
<evidence type="ECO:0000313" key="1">
    <source>
        <dbReference type="EMBL" id="GFN98541.1"/>
    </source>
</evidence>